<dbReference type="OrthoDB" id="56850at2157"/>
<keyword evidence="4" id="KW-1185">Reference proteome</keyword>
<dbReference type="PATRIC" id="fig|797209.4.peg.292"/>
<dbReference type="Proteomes" id="UP000184203">
    <property type="component" value="Unassembled WGS sequence"/>
</dbReference>
<protein>
    <submittedName>
        <fullName evidence="2">Uncharacterized conserved protein YjgD, DUF1641 family</fullName>
    </submittedName>
</protein>
<organism evidence="1 3">
    <name type="scientific">Haladaptatus paucihalophilus DX253</name>
    <dbReference type="NCBI Taxonomy" id="797209"/>
    <lineage>
        <taxon>Archaea</taxon>
        <taxon>Methanobacteriati</taxon>
        <taxon>Methanobacteriota</taxon>
        <taxon>Stenosarchaea group</taxon>
        <taxon>Halobacteria</taxon>
        <taxon>Halobacteriales</taxon>
        <taxon>Haladaptataceae</taxon>
        <taxon>Haladaptatus</taxon>
    </lineage>
</organism>
<evidence type="ECO:0000313" key="4">
    <source>
        <dbReference type="Proteomes" id="UP000184203"/>
    </source>
</evidence>
<evidence type="ECO:0000313" key="3">
    <source>
        <dbReference type="Proteomes" id="UP000003751"/>
    </source>
</evidence>
<dbReference type="eggNOG" id="arCOG02113">
    <property type="taxonomic scope" value="Archaea"/>
</dbReference>
<dbReference type="EMBL" id="AEMG01000002">
    <property type="protein sequence ID" value="EFW93784.1"/>
    <property type="molecule type" value="Genomic_DNA"/>
</dbReference>
<evidence type="ECO:0000313" key="2">
    <source>
        <dbReference type="EMBL" id="SHL50991.1"/>
    </source>
</evidence>
<evidence type="ECO:0000313" key="1">
    <source>
        <dbReference type="EMBL" id="EFW93784.1"/>
    </source>
</evidence>
<dbReference type="STRING" id="797209.GCA_000376445_01906"/>
<dbReference type="InterPro" id="IPR012440">
    <property type="entry name" value="DUF1641"/>
</dbReference>
<sequence length="213" mass="22081">MVEQTTQDDARDALETAIDENPEEVARLMERLGLVNGVLDAVEVGTSALDDRMVAELAGTGETLAEAADGLATKETVELSESVGANGAELTEALETLVRLQKSGTLDELAALADLLPLASGALDDEMISTLVDAGSSLGEVADTASDPDTVRGMETVLQAVGDASDAESPPERVGVVGLLRATRDPEVQAGLGFVLAIAKALGRETRREPARK</sequence>
<dbReference type="PANTHER" id="PTHR38433:SF1">
    <property type="entry name" value="DUF1641 DOMAIN-CONTAINING PROTEIN"/>
    <property type="match status" value="1"/>
</dbReference>
<reference evidence="1 3" key="1">
    <citation type="journal article" date="2014" name="ISME J.">
        <title>Trehalose/2-sulfotrehalose biosynthesis and glycine-betaine uptake are widely spread mechanisms for osmoadaptation in the Halobacteriales.</title>
        <authorList>
            <person name="Youssef N.H."/>
            <person name="Savage-Ashlock K.N."/>
            <person name="McCully A.L."/>
            <person name="Luedtke B."/>
            <person name="Shaw E.I."/>
            <person name="Hoff W.D."/>
            <person name="Elshahed M.S."/>
        </authorList>
    </citation>
    <scope>NUCLEOTIDE SEQUENCE [LARGE SCALE GENOMIC DNA]</scope>
    <source>
        <strain evidence="1 3">DX253</strain>
    </source>
</reference>
<reference evidence="4" key="2">
    <citation type="submission" date="2016-11" db="EMBL/GenBank/DDBJ databases">
        <authorList>
            <person name="Varghese N."/>
            <person name="Submissions S."/>
        </authorList>
    </citation>
    <scope>NUCLEOTIDE SEQUENCE [LARGE SCALE GENOMIC DNA]</scope>
    <source>
        <strain evidence="4">DX253</strain>
    </source>
</reference>
<dbReference type="EMBL" id="FRAN01000007">
    <property type="protein sequence ID" value="SHL50991.1"/>
    <property type="molecule type" value="Genomic_DNA"/>
</dbReference>
<reference evidence="2" key="3">
    <citation type="submission" date="2016-11" db="EMBL/GenBank/DDBJ databases">
        <authorList>
            <person name="Jaros S."/>
            <person name="Januszkiewicz K."/>
            <person name="Wedrychowicz H."/>
        </authorList>
    </citation>
    <scope>NUCLEOTIDE SEQUENCE [LARGE SCALE GENOMIC DNA]</scope>
    <source>
        <strain evidence="2">DX253</strain>
    </source>
</reference>
<proteinExistence type="predicted"/>
<name>E7QMY9_HALPU</name>
<dbReference type="AlphaFoldDB" id="E7QMY9"/>
<dbReference type="Pfam" id="PF07849">
    <property type="entry name" value="DUF1641"/>
    <property type="match status" value="1"/>
</dbReference>
<dbReference type="RefSeq" id="WP_007976351.1">
    <property type="nucleotide sequence ID" value="NZ_AEMG01000002.1"/>
</dbReference>
<accession>E7QMY9</accession>
<dbReference type="PANTHER" id="PTHR38433">
    <property type="match status" value="1"/>
</dbReference>
<gene>
    <name evidence="2" type="ORF">SAMN05444342_4004</name>
    <name evidence="1" type="ORF">ZOD2009_01535</name>
</gene>
<dbReference type="Proteomes" id="UP000003751">
    <property type="component" value="Unassembled WGS sequence"/>
</dbReference>